<keyword evidence="4" id="KW-0378">Hydrolase</keyword>
<dbReference type="PANTHER" id="PTHR42796:SF7">
    <property type="entry name" value="2-DEHYDRO-3-DEOXY-D-ARABINONATE DEHYDRATASE"/>
    <property type="match status" value="1"/>
</dbReference>
<dbReference type="InterPro" id="IPR051121">
    <property type="entry name" value="FAH"/>
</dbReference>
<feature type="domain" description="Fumarylacetoacetase-like C-terminal" evidence="3">
    <location>
        <begin position="103"/>
        <end position="282"/>
    </location>
</feature>
<dbReference type="PANTHER" id="PTHR42796">
    <property type="entry name" value="FUMARYLACETOACETATE HYDROLASE DOMAIN-CONTAINING PROTEIN 2A-RELATED"/>
    <property type="match status" value="1"/>
</dbReference>
<dbReference type="InterPro" id="IPR011234">
    <property type="entry name" value="Fumarylacetoacetase-like_C"/>
</dbReference>
<dbReference type="InterPro" id="IPR036663">
    <property type="entry name" value="Fumarylacetoacetase_C_sf"/>
</dbReference>
<dbReference type="GO" id="GO:0016787">
    <property type="term" value="F:hydrolase activity"/>
    <property type="evidence" value="ECO:0007669"/>
    <property type="project" value="UniProtKB-KW"/>
</dbReference>
<dbReference type="EMBL" id="JAMQBK010000060">
    <property type="protein sequence ID" value="MCM2373318.1"/>
    <property type="molecule type" value="Genomic_DNA"/>
</dbReference>
<evidence type="ECO:0000256" key="1">
    <source>
        <dbReference type="ARBA" id="ARBA00010211"/>
    </source>
</evidence>
<sequence>MNITKILDSSSQPRVVLVENGQVFPLQMTETLATLSDILAADQPIAAAESLERDRPTPIEEVTRWLPPIDHQEVWAAGVTYRRSQTARMEESEAAASCYDRVYQADRPELFFKATPSRVSGHKQPLRIRADATWSVPEPEVTLVLSPQLRIVGLTAGNDMSSRDIEGENPLYLPQAKCYDQCAGLGPWIRLYNSLPPVEEITVHLQIRRAGSVVFNQSTSAGEMARQFEDLVSWLGRDNTFANGAFLMTGTGIVPSNDFTLHPGDIVDISIADIGTLSNPIVQNK</sequence>
<organism evidence="4 5">
    <name type="scientific">Aporhodopirellula aestuarii</name>
    <dbReference type="NCBI Taxonomy" id="2950107"/>
    <lineage>
        <taxon>Bacteria</taxon>
        <taxon>Pseudomonadati</taxon>
        <taxon>Planctomycetota</taxon>
        <taxon>Planctomycetia</taxon>
        <taxon>Pirellulales</taxon>
        <taxon>Pirellulaceae</taxon>
        <taxon>Aporhodopirellula</taxon>
    </lineage>
</organism>
<reference evidence="4 5" key="1">
    <citation type="journal article" date="2022" name="Syst. Appl. Microbiol.">
        <title>Rhodopirellula aestuarii sp. nov., a novel member of the genus Rhodopirellula isolated from brackish sediments collected in the Tagus River estuary, Portugal.</title>
        <authorList>
            <person name="Vitorino I.R."/>
            <person name="Klimek D."/>
            <person name="Calusinska M."/>
            <person name="Lobo-da-Cunha A."/>
            <person name="Vasconcelos V."/>
            <person name="Lage O.M."/>
        </authorList>
    </citation>
    <scope>NUCLEOTIDE SEQUENCE [LARGE SCALE GENOMIC DNA]</scope>
    <source>
        <strain evidence="4 5">ICT_H3.1</strain>
    </source>
</reference>
<protein>
    <submittedName>
        <fullName evidence="4">Fumarylacetoacetate hydrolase family protein</fullName>
    </submittedName>
</protein>
<evidence type="ECO:0000256" key="2">
    <source>
        <dbReference type="ARBA" id="ARBA00022723"/>
    </source>
</evidence>
<name>A0ABT0U8M6_9BACT</name>
<evidence type="ECO:0000313" key="5">
    <source>
        <dbReference type="Proteomes" id="UP001202961"/>
    </source>
</evidence>
<comment type="similarity">
    <text evidence="1">Belongs to the FAH family.</text>
</comment>
<dbReference type="Proteomes" id="UP001202961">
    <property type="component" value="Unassembled WGS sequence"/>
</dbReference>
<evidence type="ECO:0000313" key="4">
    <source>
        <dbReference type="EMBL" id="MCM2373318.1"/>
    </source>
</evidence>
<dbReference type="Pfam" id="PF01557">
    <property type="entry name" value="FAA_hydrolase"/>
    <property type="match status" value="1"/>
</dbReference>
<keyword evidence="5" id="KW-1185">Reference proteome</keyword>
<proteinExistence type="inferred from homology"/>
<gene>
    <name evidence="4" type="ORF">NB063_22115</name>
</gene>
<accession>A0ABT0U8M6</accession>
<dbReference type="RefSeq" id="WP_250931054.1">
    <property type="nucleotide sequence ID" value="NZ_JAMQBK010000060.1"/>
</dbReference>
<keyword evidence="2" id="KW-0479">Metal-binding</keyword>
<evidence type="ECO:0000259" key="3">
    <source>
        <dbReference type="Pfam" id="PF01557"/>
    </source>
</evidence>
<comment type="caution">
    <text evidence="4">The sequence shown here is derived from an EMBL/GenBank/DDBJ whole genome shotgun (WGS) entry which is preliminary data.</text>
</comment>
<dbReference type="SUPFAM" id="SSF56529">
    <property type="entry name" value="FAH"/>
    <property type="match status" value="1"/>
</dbReference>
<dbReference type="Gene3D" id="3.90.850.10">
    <property type="entry name" value="Fumarylacetoacetase-like, C-terminal domain"/>
    <property type="match status" value="1"/>
</dbReference>